<evidence type="ECO:0000313" key="2">
    <source>
        <dbReference type="Proteomes" id="UP001489004"/>
    </source>
</evidence>
<comment type="caution">
    <text evidence="1">The sequence shown here is derived from an EMBL/GenBank/DDBJ whole genome shotgun (WGS) entry which is preliminary data.</text>
</comment>
<dbReference type="Gene3D" id="3.30.559.10">
    <property type="entry name" value="Chloramphenicol acetyltransferase-like domain"/>
    <property type="match status" value="1"/>
</dbReference>
<accession>A0AAW1Q5B8</accession>
<keyword evidence="2" id="KW-1185">Reference proteome</keyword>
<dbReference type="AlphaFoldDB" id="A0AAW1Q5B8"/>
<organism evidence="1 2">
    <name type="scientific">[Myrmecia] bisecta</name>
    <dbReference type="NCBI Taxonomy" id="41462"/>
    <lineage>
        <taxon>Eukaryota</taxon>
        <taxon>Viridiplantae</taxon>
        <taxon>Chlorophyta</taxon>
        <taxon>core chlorophytes</taxon>
        <taxon>Trebouxiophyceae</taxon>
        <taxon>Trebouxiales</taxon>
        <taxon>Trebouxiaceae</taxon>
        <taxon>Myrmecia</taxon>
    </lineage>
</organism>
<name>A0AAW1Q5B8_9CHLO</name>
<evidence type="ECO:0000313" key="1">
    <source>
        <dbReference type="EMBL" id="KAK9817224.1"/>
    </source>
</evidence>
<reference evidence="1 2" key="1">
    <citation type="journal article" date="2024" name="Nat. Commun.">
        <title>Phylogenomics reveals the evolutionary origins of lichenization in chlorophyte algae.</title>
        <authorList>
            <person name="Puginier C."/>
            <person name="Libourel C."/>
            <person name="Otte J."/>
            <person name="Skaloud P."/>
            <person name="Haon M."/>
            <person name="Grisel S."/>
            <person name="Petersen M."/>
            <person name="Berrin J.G."/>
            <person name="Delaux P.M."/>
            <person name="Dal Grande F."/>
            <person name="Keller J."/>
        </authorList>
    </citation>
    <scope>NUCLEOTIDE SEQUENCE [LARGE SCALE GENOMIC DNA]</scope>
    <source>
        <strain evidence="1 2">SAG 2043</strain>
    </source>
</reference>
<dbReference type="EMBL" id="JALJOR010000005">
    <property type="protein sequence ID" value="KAK9817224.1"/>
    <property type="molecule type" value="Genomic_DNA"/>
</dbReference>
<sequence length="164" mass="17527">MTEPKRRGSQAEGPLQYNDPPLNLAACPGLDKQVADLAATAARVRMGLSVARDPVVMAEQLAAKEAILKLPQAAQLRHAAAMLADMDAIACSWVKFPFYELELDTSGKPAWVSVFGAPPVEWSFVIEAGKEGGLLITAQIPASAGAKLKAHPLWVLTFPNASFY</sequence>
<dbReference type="InterPro" id="IPR023213">
    <property type="entry name" value="CAT-like_dom_sf"/>
</dbReference>
<dbReference type="Proteomes" id="UP001489004">
    <property type="component" value="Unassembled WGS sequence"/>
</dbReference>
<protein>
    <submittedName>
        <fullName evidence="1">Uncharacterized protein</fullName>
    </submittedName>
</protein>
<gene>
    <name evidence="1" type="ORF">WJX72_011284</name>
</gene>
<proteinExistence type="predicted"/>